<dbReference type="GO" id="GO:0015031">
    <property type="term" value="P:protein transport"/>
    <property type="evidence" value="ECO:0007669"/>
    <property type="project" value="UniProtKB-KW"/>
</dbReference>
<gene>
    <name evidence="13" type="primary">lolB</name>
    <name evidence="16" type="ORF">HNQ86_002992</name>
    <name evidence="15" type="ORF">LF63_0111265</name>
</gene>
<evidence type="ECO:0000313" key="17">
    <source>
        <dbReference type="Proteomes" id="UP000029708"/>
    </source>
</evidence>
<sequence length="200" mass="22162">MRGRHFLLGAALLALAACAPVRIKGDKVMLGAQQAREQALSARTHWTIEARLAVTDGEHGGSGGLTWTQDGDRYDFTLRAPVTGRSFRLRGGPGGAELDGLDQGPMHGVDAEHLLARALGWRVPLQQLRYWVKGLRAPDSPATLRFGNDHLPSLLQQDGWKVEYRDWFADSQPAVPRKVFASMGNYRVRVSIEHWSWSTP</sequence>
<dbReference type="EMBL" id="JROI01000013">
    <property type="protein sequence ID" value="KGI77185.1"/>
    <property type="molecule type" value="Genomic_DNA"/>
</dbReference>
<dbReference type="OrthoDB" id="9797618at2"/>
<keyword evidence="8 13" id="KW-0472">Membrane</keyword>
<evidence type="ECO:0000256" key="3">
    <source>
        <dbReference type="ARBA" id="ARBA00011245"/>
    </source>
</evidence>
<dbReference type="InterPro" id="IPR004565">
    <property type="entry name" value="OM_lipoprot_LolB"/>
</dbReference>
<comment type="similarity">
    <text evidence="2 13">Belongs to the LolB family.</text>
</comment>
<comment type="caution">
    <text evidence="15">The sequence shown here is derived from an EMBL/GenBank/DDBJ whole genome shotgun (WGS) entry which is preliminary data.</text>
</comment>
<evidence type="ECO:0000256" key="12">
    <source>
        <dbReference type="ARBA" id="ARBA00023288"/>
    </source>
</evidence>
<evidence type="ECO:0000256" key="9">
    <source>
        <dbReference type="ARBA" id="ARBA00023139"/>
    </source>
</evidence>
<accession>A0A099CVX7</accession>
<dbReference type="EMBL" id="JACHET010000001">
    <property type="protein sequence ID" value="MBB6185647.1"/>
    <property type="molecule type" value="Genomic_DNA"/>
</dbReference>
<evidence type="ECO:0000256" key="8">
    <source>
        <dbReference type="ARBA" id="ARBA00023136"/>
    </source>
</evidence>
<dbReference type="Gene3D" id="2.50.20.10">
    <property type="entry name" value="Lipoprotein localisation LolA/LolB/LppX"/>
    <property type="match status" value="1"/>
</dbReference>
<keyword evidence="17" id="KW-1185">Reference proteome</keyword>
<comment type="subcellular location">
    <subcellularLocation>
        <location evidence="1 13">Cell outer membrane</location>
        <topology evidence="1 13">Lipid-anchor</topology>
    </subcellularLocation>
</comment>
<proteinExistence type="inferred from homology"/>
<keyword evidence="10 13" id="KW-0143">Chaperone</keyword>
<name>A0A099CVX7_9GAMM</name>
<dbReference type="Proteomes" id="UP000029708">
    <property type="component" value="Unassembled WGS sequence"/>
</dbReference>
<dbReference type="SUPFAM" id="SSF89392">
    <property type="entry name" value="Prokaryotic lipoproteins and lipoprotein localization factors"/>
    <property type="match status" value="1"/>
</dbReference>
<evidence type="ECO:0000256" key="11">
    <source>
        <dbReference type="ARBA" id="ARBA00023237"/>
    </source>
</evidence>
<keyword evidence="12 13" id="KW-0449">Lipoprotein</keyword>
<dbReference type="PROSITE" id="PS51257">
    <property type="entry name" value="PROKAR_LIPOPROTEIN"/>
    <property type="match status" value="1"/>
</dbReference>
<keyword evidence="9 13" id="KW-0564">Palmitate</keyword>
<evidence type="ECO:0000256" key="1">
    <source>
        <dbReference type="ARBA" id="ARBA00004459"/>
    </source>
</evidence>
<evidence type="ECO:0000313" key="16">
    <source>
        <dbReference type="EMBL" id="MBB6185647.1"/>
    </source>
</evidence>
<keyword evidence="11 13" id="KW-0998">Cell outer membrane</keyword>
<evidence type="ECO:0000256" key="6">
    <source>
        <dbReference type="ARBA" id="ARBA00022729"/>
    </source>
</evidence>
<dbReference type="NCBIfam" id="TIGR00548">
    <property type="entry name" value="lolB"/>
    <property type="match status" value="1"/>
</dbReference>
<reference evidence="16 18" key="2">
    <citation type="submission" date="2020-08" db="EMBL/GenBank/DDBJ databases">
        <title>Genomic Encyclopedia of Type Strains, Phase IV (KMG-IV): sequencing the most valuable type-strain genomes for metagenomic binning, comparative biology and taxonomic classification.</title>
        <authorList>
            <person name="Goeker M."/>
        </authorList>
    </citation>
    <scope>NUCLEOTIDE SEQUENCE [LARGE SCALE GENOMIC DNA]</scope>
    <source>
        <strain evidence="16 18">DSM 107085</strain>
    </source>
</reference>
<dbReference type="CDD" id="cd16326">
    <property type="entry name" value="LolB"/>
    <property type="match status" value="1"/>
</dbReference>
<evidence type="ECO:0000256" key="4">
    <source>
        <dbReference type="ARBA" id="ARBA00016202"/>
    </source>
</evidence>
<feature type="chain" id="PRO_5033215856" description="Outer-membrane lipoprotein LolB" evidence="14">
    <location>
        <begin position="20"/>
        <end position="200"/>
    </location>
</feature>
<feature type="signal peptide" evidence="14">
    <location>
        <begin position="1"/>
        <end position="19"/>
    </location>
</feature>
<dbReference type="Pfam" id="PF03550">
    <property type="entry name" value="LolB"/>
    <property type="match status" value="1"/>
</dbReference>
<organism evidence="15 17">
    <name type="scientific">Oleiagrimonas soli</name>
    <dbReference type="NCBI Taxonomy" id="1543381"/>
    <lineage>
        <taxon>Bacteria</taxon>
        <taxon>Pseudomonadati</taxon>
        <taxon>Pseudomonadota</taxon>
        <taxon>Gammaproteobacteria</taxon>
        <taxon>Lysobacterales</taxon>
        <taxon>Rhodanobacteraceae</taxon>
        <taxon>Oleiagrimonas</taxon>
    </lineage>
</organism>
<dbReference type="STRING" id="1543381.LF63_0111265"/>
<keyword evidence="5 13" id="KW-0813">Transport</keyword>
<dbReference type="AlphaFoldDB" id="A0A099CVX7"/>
<keyword evidence="7 13" id="KW-0653">Protein transport</keyword>
<comment type="subunit">
    <text evidence="3 13">Monomer.</text>
</comment>
<dbReference type="HAMAP" id="MF_00233">
    <property type="entry name" value="LolB"/>
    <property type="match status" value="1"/>
</dbReference>
<dbReference type="InterPro" id="IPR029046">
    <property type="entry name" value="LolA/LolB/LppX"/>
</dbReference>
<protein>
    <recommendedName>
        <fullName evidence="4 13">Outer-membrane lipoprotein LolB</fullName>
    </recommendedName>
</protein>
<evidence type="ECO:0000256" key="13">
    <source>
        <dbReference type="HAMAP-Rule" id="MF_00233"/>
    </source>
</evidence>
<evidence type="ECO:0000256" key="14">
    <source>
        <dbReference type="SAM" id="SignalP"/>
    </source>
</evidence>
<dbReference type="RefSeq" id="WP_043101867.1">
    <property type="nucleotide sequence ID" value="NZ_JACHET010000001.1"/>
</dbReference>
<dbReference type="Proteomes" id="UP000560000">
    <property type="component" value="Unassembled WGS sequence"/>
</dbReference>
<evidence type="ECO:0000256" key="10">
    <source>
        <dbReference type="ARBA" id="ARBA00023186"/>
    </source>
</evidence>
<dbReference type="GO" id="GO:0044874">
    <property type="term" value="P:lipoprotein localization to outer membrane"/>
    <property type="evidence" value="ECO:0007669"/>
    <property type="project" value="UniProtKB-UniRule"/>
</dbReference>
<evidence type="ECO:0000313" key="15">
    <source>
        <dbReference type="EMBL" id="KGI77185.1"/>
    </source>
</evidence>
<reference evidence="15 17" key="1">
    <citation type="submission" date="2014-09" db="EMBL/GenBank/DDBJ databases">
        <title>Xanthomonadaceae 3.5X direct submission.</title>
        <authorList>
            <person name="Fang T."/>
            <person name="Wang H."/>
        </authorList>
    </citation>
    <scope>NUCLEOTIDE SEQUENCE [LARGE SCALE GENOMIC DNA]</scope>
    <source>
        <strain evidence="15 17">3.5X</strain>
    </source>
</reference>
<evidence type="ECO:0000256" key="7">
    <source>
        <dbReference type="ARBA" id="ARBA00022927"/>
    </source>
</evidence>
<evidence type="ECO:0000256" key="2">
    <source>
        <dbReference type="ARBA" id="ARBA00009696"/>
    </source>
</evidence>
<evidence type="ECO:0000256" key="5">
    <source>
        <dbReference type="ARBA" id="ARBA00022448"/>
    </source>
</evidence>
<keyword evidence="6 13" id="KW-0732">Signal</keyword>
<dbReference type="GO" id="GO:0009279">
    <property type="term" value="C:cell outer membrane"/>
    <property type="evidence" value="ECO:0007669"/>
    <property type="project" value="UniProtKB-SubCell"/>
</dbReference>
<dbReference type="HOGENOM" id="CLU_092816_2_2_6"/>
<evidence type="ECO:0000313" key="18">
    <source>
        <dbReference type="Proteomes" id="UP000560000"/>
    </source>
</evidence>
<comment type="function">
    <text evidence="13">Plays a critical role in the incorporation of lipoproteins in the outer membrane after they are released by the LolA protein.</text>
</comment>